<keyword evidence="3" id="KW-1185">Reference proteome</keyword>
<sequence length="242" mass="26036">MDAARTVTDRPGCAAVTALIIRGSGSTGREGMAASSIRPARSPATASLASASPRTTWCAGSIRAFPASVSTRRRPIRWNRFCPRSRSSAWMACAGEAAPRNGAPARSRARRPRGGSRASIVASLRADQATFGFARTPGWRYRRPSGSVGEHPRDPGTGAGRAFDAEISKDRNTIERGFGRLKQWRAIATRRDNYATTYLGGGLLACLIIHHRVRDQRTLPSPPRRPARAPPWSPRPAPTGSA</sequence>
<accession>A0A2A9FJ61</accession>
<feature type="region of interest" description="Disordered" evidence="1">
    <location>
        <begin position="97"/>
        <end position="119"/>
    </location>
</feature>
<feature type="region of interest" description="Disordered" evidence="1">
    <location>
        <begin position="142"/>
        <end position="164"/>
    </location>
</feature>
<protein>
    <submittedName>
        <fullName evidence="2">DDE family transposase</fullName>
    </submittedName>
</protein>
<name>A0A2A9FJ61_9PSEU</name>
<evidence type="ECO:0000313" key="2">
    <source>
        <dbReference type="EMBL" id="PFG50612.1"/>
    </source>
</evidence>
<proteinExistence type="predicted"/>
<feature type="region of interest" description="Disordered" evidence="1">
    <location>
        <begin position="214"/>
        <end position="242"/>
    </location>
</feature>
<reference evidence="2 3" key="1">
    <citation type="submission" date="2017-10" db="EMBL/GenBank/DDBJ databases">
        <title>Sequencing the genomes of 1000 actinobacteria strains.</title>
        <authorList>
            <person name="Klenk H.-P."/>
        </authorList>
    </citation>
    <scope>NUCLEOTIDE SEQUENCE [LARGE SCALE GENOMIC DNA]</scope>
    <source>
        <strain evidence="2 3">DSM 46092</strain>
    </source>
</reference>
<dbReference type="AlphaFoldDB" id="A0A2A9FJ61"/>
<feature type="compositionally biased region" description="Pro residues" evidence="1">
    <location>
        <begin position="220"/>
        <end position="242"/>
    </location>
</feature>
<dbReference type="Proteomes" id="UP000243542">
    <property type="component" value="Unassembled WGS sequence"/>
</dbReference>
<organism evidence="2 3">
    <name type="scientific">Amycolatopsis sulphurea</name>
    <dbReference type="NCBI Taxonomy" id="76022"/>
    <lineage>
        <taxon>Bacteria</taxon>
        <taxon>Bacillati</taxon>
        <taxon>Actinomycetota</taxon>
        <taxon>Actinomycetes</taxon>
        <taxon>Pseudonocardiales</taxon>
        <taxon>Pseudonocardiaceae</taxon>
        <taxon>Amycolatopsis</taxon>
    </lineage>
</organism>
<evidence type="ECO:0000256" key="1">
    <source>
        <dbReference type="SAM" id="MobiDB-lite"/>
    </source>
</evidence>
<evidence type="ECO:0000313" key="3">
    <source>
        <dbReference type="Proteomes" id="UP000243542"/>
    </source>
</evidence>
<comment type="caution">
    <text evidence="2">The sequence shown here is derived from an EMBL/GenBank/DDBJ whole genome shotgun (WGS) entry which is preliminary data.</text>
</comment>
<dbReference type="EMBL" id="PDJK01000002">
    <property type="protein sequence ID" value="PFG50612.1"/>
    <property type="molecule type" value="Genomic_DNA"/>
</dbReference>
<gene>
    <name evidence="2" type="ORF">ATK36_5857</name>
</gene>
<feature type="compositionally biased region" description="Low complexity" evidence="1">
    <location>
        <begin position="97"/>
        <end position="106"/>
    </location>
</feature>